<dbReference type="PROSITE" id="PS50893">
    <property type="entry name" value="ABC_TRANSPORTER_2"/>
    <property type="match status" value="1"/>
</dbReference>
<keyword evidence="3" id="KW-0547">Nucleotide-binding</keyword>
<dbReference type="PROSITE" id="PS00211">
    <property type="entry name" value="ABC_TRANSPORTER_1"/>
    <property type="match status" value="1"/>
</dbReference>
<dbReference type="GO" id="GO:0098796">
    <property type="term" value="C:membrane protein complex"/>
    <property type="evidence" value="ECO:0007669"/>
    <property type="project" value="UniProtKB-ARBA"/>
</dbReference>
<evidence type="ECO:0000256" key="2">
    <source>
        <dbReference type="ARBA" id="ARBA00022448"/>
    </source>
</evidence>
<dbReference type="Pfam" id="PF00005">
    <property type="entry name" value="ABC_tran"/>
    <property type="match status" value="1"/>
</dbReference>
<dbReference type="AlphaFoldDB" id="A0A927HDA2"/>
<dbReference type="PANTHER" id="PTHR42798:SF2">
    <property type="entry name" value="ABC TRANSPORTER ATP-BINDING PROTEIN MG467-RELATED"/>
    <property type="match status" value="1"/>
</dbReference>
<dbReference type="EMBL" id="JACXSI010000031">
    <property type="protein sequence ID" value="MBD3109238.1"/>
    <property type="molecule type" value="Genomic_DNA"/>
</dbReference>
<keyword evidence="7" id="KW-1185">Reference proteome</keyword>
<dbReference type="InterPro" id="IPR017871">
    <property type="entry name" value="ABC_transporter-like_CS"/>
</dbReference>
<dbReference type="CDD" id="cd03255">
    <property type="entry name" value="ABC_MJ0796_LolCDE_FtsE"/>
    <property type="match status" value="1"/>
</dbReference>
<dbReference type="SUPFAM" id="SSF52540">
    <property type="entry name" value="P-loop containing nucleoside triphosphate hydrolases"/>
    <property type="match status" value="1"/>
</dbReference>
<name>A0A927HDA2_9BACI</name>
<dbReference type="RefSeq" id="WP_190998777.1">
    <property type="nucleotide sequence ID" value="NZ_JACXSI010000031.1"/>
</dbReference>
<dbReference type="InterPro" id="IPR017911">
    <property type="entry name" value="MacB-like_ATP-bd"/>
</dbReference>
<evidence type="ECO:0000256" key="3">
    <source>
        <dbReference type="ARBA" id="ARBA00022741"/>
    </source>
</evidence>
<dbReference type="Proteomes" id="UP000602076">
    <property type="component" value="Unassembled WGS sequence"/>
</dbReference>
<dbReference type="Gene3D" id="3.40.50.300">
    <property type="entry name" value="P-loop containing nucleotide triphosphate hydrolases"/>
    <property type="match status" value="1"/>
</dbReference>
<accession>A0A927HDA2</accession>
<dbReference type="GO" id="GO:0022857">
    <property type="term" value="F:transmembrane transporter activity"/>
    <property type="evidence" value="ECO:0007669"/>
    <property type="project" value="UniProtKB-ARBA"/>
</dbReference>
<evidence type="ECO:0000256" key="1">
    <source>
        <dbReference type="ARBA" id="ARBA00005417"/>
    </source>
</evidence>
<gene>
    <name evidence="6" type="ORF">IEO70_12865</name>
</gene>
<evidence type="ECO:0000259" key="5">
    <source>
        <dbReference type="PROSITE" id="PS50893"/>
    </source>
</evidence>
<comment type="caution">
    <text evidence="6">The sequence shown here is derived from an EMBL/GenBank/DDBJ whole genome shotgun (WGS) entry which is preliminary data.</text>
</comment>
<dbReference type="GO" id="GO:0005524">
    <property type="term" value="F:ATP binding"/>
    <property type="evidence" value="ECO:0007669"/>
    <property type="project" value="UniProtKB-KW"/>
</dbReference>
<dbReference type="InterPro" id="IPR003439">
    <property type="entry name" value="ABC_transporter-like_ATP-bd"/>
</dbReference>
<comment type="similarity">
    <text evidence="1">Belongs to the ABC transporter superfamily.</text>
</comment>
<evidence type="ECO:0000256" key="4">
    <source>
        <dbReference type="ARBA" id="ARBA00022840"/>
    </source>
</evidence>
<evidence type="ECO:0000313" key="7">
    <source>
        <dbReference type="Proteomes" id="UP000602076"/>
    </source>
</evidence>
<evidence type="ECO:0000313" key="6">
    <source>
        <dbReference type="EMBL" id="MBD3109238.1"/>
    </source>
</evidence>
<keyword evidence="2" id="KW-0813">Transport</keyword>
<protein>
    <submittedName>
        <fullName evidence="6">ABC transporter ATP-binding protein</fullName>
    </submittedName>
</protein>
<feature type="domain" description="ABC transporter" evidence="5">
    <location>
        <begin position="2"/>
        <end position="232"/>
    </location>
</feature>
<reference evidence="6" key="1">
    <citation type="submission" date="2020-09" db="EMBL/GenBank/DDBJ databases">
        <title>Bacillus faecalis sp. nov., a moderately halophilic bacterium isolated from cow faeces.</title>
        <authorList>
            <person name="Jiang L."/>
            <person name="Lee J."/>
        </authorList>
    </citation>
    <scope>NUCLEOTIDE SEQUENCE</scope>
    <source>
        <strain evidence="6">AGMB 02131</strain>
    </source>
</reference>
<dbReference type="PANTHER" id="PTHR42798">
    <property type="entry name" value="LIPOPROTEIN-RELEASING SYSTEM ATP-BINDING PROTEIN LOLD"/>
    <property type="match status" value="1"/>
</dbReference>
<dbReference type="SMART" id="SM00382">
    <property type="entry name" value="AAA"/>
    <property type="match status" value="1"/>
</dbReference>
<keyword evidence="4 6" id="KW-0067">ATP-binding</keyword>
<organism evidence="6 7">
    <name type="scientific">Peribacillus faecalis</name>
    <dbReference type="NCBI Taxonomy" id="2772559"/>
    <lineage>
        <taxon>Bacteria</taxon>
        <taxon>Bacillati</taxon>
        <taxon>Bacillota</taxon>
        <taxon>Bacilli</taxon>
        <taxon>Bacillales</taxon>
        <taxon>Bacillaceae</taxon>
        <taxon>Peribacillus</taxon>
    </lineage>
</organism>
<proteinExistence type="inferred from homology"/>
<dbReference type="InterPro" id="IPR027417">
    <property type="entry name" value="P-loop_NTPase"/>
</dbReference>
<dbReference type="FunFam" id="3.40.50.300:FF:000032">
    <property type="entry name" value="Export ABC transporter ATP-binding protein"/>
    <property type="match status" value="1"/>
</dbReference>
<sequence>MIKMTGVSKVYRNGEVETHALKNINLTINDGELVAILGPSGSGKSTLLNVISGLDQVSSGSILFQDMELTKLSDDEMTKFRREHLGFIFQQFNLLQNLTVYENIQIGSDIGKQPLSIDELLPKIGLEQLRNKYPYQLSGGEQQRVSIARSIAKNPNIIFCDEPTGSLDEENSKKVLALLQELNRNSHKTIVIITHNLGIAEMAHRVIKMNSGEITEIVSNETTKDAWEINWG</sequence>
<dbReference type="InterPro" id="IPR003593">
    <property type="entry name" value="AAA+_ATPase"/>
</dbReference>
<dbReference type="GO" id="GO:0016887">
    <property type="term" value="F:ATP hydrolysis activity"/>
    <property type="evidence" value="ECO:0007669"/>
    <property type="project" value="InterPro"/>
</dbReference>